<dbReference type="Gene3D" id="2.60.40.10">
    <property type="entry name" value="Immunoglobulins"/>
    <property type="match status" value="4"/>
</dbReference>
<name>A0A559J1D2_9BACL</name>
<dbReference type="InterPro" id="IPR001434">
    <property type="entry name" value="OmcB-like_DUF11"/>
</dbReference>
<dbReference type="InterPro" id="IPR047589">
    <property type="entry name" value="DUF11_rpt"/>
</dbReference>
<proteinExistence type="predicted"/>
<dbReference type="NCBIfam" id="TIGR01451">
    <property type="entry name" value="B_ant_repeat"/>
    <property type="match status" value="11"/>
</dbReference>
<dbReference type="PANTHER" id="PTHR34819">
    <property type="entry name" value="LARGE CYSTEINE-RICH PERIPLASMIC PROTEIN OMCB"/>
    <property type="match status" value="1"/>
</dbReference>
<dbReference type="Pfam" id="PF01345">
    <property type="entry name" value="DUF11"/>
    <property type="match status" value="2"/>
</dbReference>
<keyword evidence="4" id="KW-1185">Reference proteome</keyword>
<feature type="domain" description="DUF11" evidence="1">
    <location>
        <begin position="377"/>
        <end position="479"/>
    </location>
</feature>
<dbReference type="OrthoDB" id="1751088at2"/>
<feature type="domain" description="DUF7507" evidence="2">
    <location>
        <begin position="506"/>
        <end position="594"/>
    </location>
</feature>
<dbReference type="EMBL" id="VNJK01000001">
    <property type="protein sequence ID" value="TVX93653.1"/>
    <property type="molecule type" value="Genomic_DNA"/>
</dbReference>
<evidence type="ECO:0000313" key="3">
    <source>
        <dbReference type="EMBL" id="TVX93653.1"/>
    </source>
</evidence>
<protein>
    <submittedName>
        <fullName evidence="3">DUF11 domain-containing protein</fullName>
    </submittedName>
</protein>
<dbReference type="InterPro" id="IPR013783">
    <property type="entry name" value="Ig-like_fold"/>
</dbReference>
<dbReference type="Proteomes" id="UP000318102">
    <property type="component" value="Unassembled WGS sequence"/>
</dbReference>
<evidence type="ECO:0000259" key="2">
    <source>
        <dbReference type="Pfam" id="PF24346"/>
    </source>
</evidence>
<feature type="domain" description="DUF7507" evidence="2">
    <location>
        <begin position="810"/>
        <end position="894"/>
    </location>
</feature>
<sequence length="1654" mass="170399">MVQIGVQPQLFGTCTLIHTSDSNEGGDTLPFIVRFSDNDVGAITFTGNTLGLSGLNGVPGTQDFIGALVTTNTSLQLGNFPPGTTNDFNLDNSSAILRLPSGSSVLYAELVWAGTYAVTNGTTNFAPFIDKSVSITTPQNTTLSVAPDPATAQLLFINGNFNYFRSANVTSIIQAGGAGTYTVGGVVGNIENVSTSSGNHCGWTLCVVYKDPTLPFRNLSLNVGIVDIEFASTPSVDFPITGFSTPVTGPVTGRVQLCAGDGDANKSGDQVLFGPNTSSLTFLSGPNNLQNNFFASQMNNDSGNLDTSGTFGTRNMLQGAPGANVVAGRQGWDITNVSISNILGNSQTSAVLELRTQGDGYSIYALGLYFDINAPQINVNKTVNAVQAAVGDTLTYNVTVTNTGLASANSTVVVDPLPNNTQLVSGSVLINGSPAPAGSNPAVGIPVGTLATGQSVKVTFSVTVISIPPSGVISNQASARFQFESVPGVITDGDIPSNEVDVPILAPSLSLTKTAVPLSGAPGDTITYTFVVTNTGSVTLTNVRLVDDVLGLIDTISSLAPGAASVFNVDFVLPFLPTGNLTNTATATSDQTGPTTDTATVLILPSFNLSITKTPDRFSGAPGDVVTYTLTVTNHSNAPLTNVTVNDSLTGFTTTIPTLAAGAVQTFTETFTIPATATAGTTFTNVATATSNETPPASDQTTVVVTPVPSLIIFKTVDQATAAPGEIVNYTITVTNAGNETLTNVRILDPTIGVDQTFDALDPGDSVQIVTPFAIPITAVQGDVIVNTATVTSNQTPPEQANAVVTVVGEPAIVLTKSVSPTEASPGSTVTYTFVVTNTGNTPLTNVSLIDPLLGLDQPLGTLAVGETRTINFPFVVPNSTITPFINVATASGSFGPQIVTDTDSASLEILIPEFTLTKTVDRAQANPGDTVNFTFVITNTGNVTLTNVVISDPLLSYLETINQLAPGATVTETIPFDIPEDALAGAVFTNTVTVTPTETGPKQASVDVTVNPAPAIELTKTPDVDNGLPGDTITYTITVTNTGNQTLTSVGVSDELLGLNTVIPSLAIGQSQTFTVTFIIPAGTPVGTVITNVSTAVSDQTNSVQDTAHVLVNPLPPVITIVKSADRLTAAPGETVNYTITVTNAGTVTLTNVVVTDEILGISQPIGTLDPGAVQSFTFPFVVPLNTDSGSTVVNTAVVTSDQTNPEDSTTTVTVIAAPGLQINKSLDTASASPGQTVTATVTVRNTGNVDLTNVSVTDPTLNFSTIVPVLPAGTTQVYTLPFEVPTVPAGTVITNTATATSDQTGPTSSTASFTVLAQFQLNLTKTVDPTTAGPGDTVTFTFTLQNLSNAELTNLHFVDELLGIDRTVDVIPAGFSIVTTRTFTIPADALGGTVIVNSATLTSDETAPVTVDASVTVNSDPELTISKIVQPTTAFPGETVFFRLEGVNTGNVPLTNIRYSDPLLGLAGVVVSQDVGAIQTLVVPFVVPPTAVPGSEIVNTVLVASDQTPLQNATAAIRVTGFPLTVTKQASCKTVFVGDKLTFTITVTNSSELPVTSAVLTDLLQTGTKFIPGSVRIGSHCIKDADPERGINLGAIAPGQTVVVSFCVKQKVEPPSKKLRNSATVSFLPEGAAQPISVVSNTVVVSVEEHSE</sequence>
<feature type="domain" description="DUF7507" evidence="2">
    <location>
        <begin position="709"/>
        <end position="796"/>
    </location>
</feature>
<feature type="domain" description="DUF7507" evidence="2">
    <location>
        <begin position="1014"/>
        <end position="1102"/>
    </location>
</feature>
<feature type="domain" description="DUF7507" evidence="2">
    <location>
        <begin position="1118"/>
        <end position="1207"/>
    </location>
</feature>
<organism evidence="3 4">
    <name type="scientific">Paenibacillus agilis</name>
    <dbReference type="NCBI Taxonomy" id="3020863"/>
    <lineage>
        <taxon>Bacteria</taxon>
        <taxon>Bacillati</taxon>
        <taxon>Bacillota</taxon>
        <taxon>Bacilli</taxon>
        <taxon>Bacillales</taxon>
        <taxon>Paenibacillaceae</taxon>
        <taxon>Paenibacillus</taxon>
    </lineage>
</organism>
<feature type="domain" description="DUF7507" evidence="2">
    <location>
        <begin position="1219"/>
        <end position="1305"/>
    </location>
</feature>
<comment type="caution">
    <text evidence="3">The sequence shown here is derived from an EMBL/GenBank/DDBJ whole genome shotgun (WGS) entry which is preliminary data.</text>
</comment>
<accession>A0A559J1D2</accession>
<evidence type="ECO:0000313" key="4">
    <source>
        <dbReference type="Proteomes" id="UP000318102"/>
    </source>
</evidence>
<dbReference type="InterPro" id="IPR055354">
    <property type="entry name" value="DUF7507"/>
</dbReference>
<dbReference type="Gene3D" id="2.60.40.740">
    <property type="match status" value="2"/>
</dbReference>
<dbReference type="PANTHER" id="PTHR34819:SF3">
    <property type="entry name" value="CELL SURFACE PROTEIN"/>
    <property type="match status" value="1"/>
</dbReference>
<dbReference type="Pfam" id="PF24346">
    <property type="entry name" value="DUF7507"/>
    <property type="match status" value="8"/>
</dbReference>
<feature type="domain" description="DUF11" evidence="1">
    <location>
        <begin position="1526"/>
        <end position="1628"/>
    </location>
</feature>
<gene>
    <name evidence="3" type="ORF">FPZ44_11635</name>
</gene>
<feature type="domain" description="DUF7507" evidence="2">
    <location>
        <begin position="608"/>
        <end position="694"/>
    </location>
</feature>
<evidence type="ECO:0000259" key="1">
    <source>
        <dbReference type="Pfam" id="PF01345"/>
    </source>
</evidence>
<reference evidence="3 4" key="1">
    <citation type="submission" date="2019-07" db="EMBL/GenBank/DDBJ databases">
        <authorList>
            <person name="Kim J."/>
        </authorList>
    </citation>
    <scope>NUCLEOTIDE SEQUENCE [LARGE SCALE GENOMIC DNA]</scope>
    <source>
        <strain evidence="3 4">N4</strain>
    </source>
</reference>
<dbReference type="InterPro" id="IPR051172">
    <property type="entry name" value="Chlamydia_OmcB"/>
</dbReference>
<feature type="domain" description="DUF7507" evidence="2">
    <location>
        <begin position="913"/>
        <end position="1001"/>
    </location>
</feature>